<sequence>MYAPYRAWRTPMPMAWLRRGFKDTPGPAHDGIVPILVAIGIRWLTEEACSHHVSPDGSIQHEQYASQHEPIDANAPSHTTRLGGAVSNCLHGHGHDAGRMRGHKQPLPQSRHSNT</sequence>
<dbReference type="STRING" id="561180.BIFGAL_04353"/>
<dbReference type="AlphaFoldDB" id="D1NWU7"/>
<evidence type="ECO:0000313" key="3">
    <source>
        <dbReference type="Proteomes" id="UP000003656"/>
    </source>
</evidence>
<evidence type="ECO:0000256" key="1">
    <source>
        <dbReference type="SAM" id="MobiDB-lite"/>
    </source>
</evidence>
<reference evidence="2 3" key="1">
    <citation type="submission" date="2009-11" db="EMBL/GenBank/DDBJ databases">
        <authorList>
            <person name="Weinstock G."/>
            <person name="Sodergren E."/>
            <person name="Clifton S."/>
            <person name="Fulton L."/>
            <person name="Fulton B."/>
            <person name="Courtney L."/>
            <person name="Fronick C."/>
            <person name="Harrison M."/>
            <person name="Strong C."/>
            <person name="Farmer C."/>
            <person name="Delahaunty K."/>
            <person name="Markovic C."/>
            <person name="Hall O."/>
            <person name="Minx P."/>
            <person name="Tomlinson C."/>
            <person name="Mitreva M."/>
            <person name="Nelson J."/>
            <person name="Hou S."/>
            <person name="Wollam A."/>
            <person name="Pepin K.H."/>
            <person name="Johnson M."/>
            <person name="Bhonagiri V."/>
            <person name="Nash W.E."/>
            <person name="Warren W."/>
            <person name="Chinwalla A."/>
            <person name="Mardis E.R."/>
            <person name="Wilson R.K."/>
        </authorList>
    </citation>
    <scope>NUCLEOTIDE SEQUENCE [LARGE SCALE GENOMIC DNA]</scope>
    <source>
        <strain evidence="2 3">DSM 20093</strain>
    </source>
</reference>
<proteinExistence type="predicted"/>
<name>D1NWU7_9BIFI</name>
<comment type="caution">
    <text evidence="2">The sequence shown here is derived from an EMBL/GenBank/DDBJ whole genome shotgun (WGS) entry which is preliminary data.</text>
</comment>
<accession>D1NWU7</accession>
<feature type="region of interest" description="Disordered" evidence="1">
    <location>
        <begin position="72"/>
        <end position="115"/>
    </location>
</feature>
<gene>
    <name evidence="2" type="ORF">BIFGAL_04353</name>
</gene>
<dbReference type="EMBL" id="ABXB03000006">
    <property type="protein sequence ID" value="EFA22156.1"/>
    <property type="molecule type" value="Genomic_DNA"/>
</dbReference>
<evidence type="ECO:0000313" key="2">
    <source>
        <dbReference type="EMBL" id="EFA22156.1"/>
    </source>
</evidence>
<dbReference type="Proteomes" id="UP000003656">
    <property type="component" value="Unassembled WGS sequence"/>
</dbReference>
<organism evidence="2 3">
    <name type="scientific">Bifidobacterium gallicum DSM 20093 = LMG 11596</name>
    <dbReference type="NCBI Taxonomy" id="561180"/>
    <lineage>
        <taxon>Bacteria</taxon>
        <taxon>Bacillati</taxon>
        <taxon>Actinomycetota</taxon>
        <taxon>Actinomycetes</taxon>
        <taxon>Bifidobacteriales</taxon>
        <taxon>Bifidobacteriaceae</taxon>
        <taxon>Bifidobacterium</taxon>
    </lineage>
</organism>
<protein>
    <submittedName>
        <fullName evidence="2">Uncharacterized protein</fullName>
    </submittedName>
</protein>